<accession>A0A7C9RVE2</accession>
<evidence type="ECO:0000313" key="3">
    <source>
        <dbReference type="Proteomes" id="UP000481360"/>
    </source>
</evidence>
<name>A0A7C9RVE2_9PSEU</name>
<sequence>MSEGLKTSHGQMIDCSFRVRPERHPEVIVFDDIADADTMLRNMAEHLRRDPAALTGGRAPETPRGRPVEAERPLKGL</sequence>
<feature type="compositionally biased region" description="Basic and acidic residues" evidence="1">
    <location>
        <begin position="61"/>
        <end position="77"/>
    </location>
</feature>
<comment type="caution">
    <text evidence="2">The sequence shown here is derived from an EMBL/GenBank/DDBJ whole genome shotgun (WGS) entry which is preliminary data.</text>
</comment>
<dbReference type="Proteomes" id="UP000481360">
    <property type="component" value="Unassembled WGS sequence"/>
</dbReference>
<organism evidence="2 3">
    <name type="scientific">Lentzea alba</name>
    <dbReference type="NCBI Taxonomy" id="2714351"/>
    <lineage>
        <taxon>Bacteria</taxon>
        <taxon>Bacillati</taxon>
        <taxon>Actinomycetota</taxon>
        <taxon>Actinomycetes</taxon>
        <taxon>Pseudonocardiales</taxon>
        <taxon>Pseudonocardiaceae</taxon>
        <taxon>Lentzea</taxon>
    </lineage>
</organism>
<evidence type="ECO:0000256" key="1">
    <source>
        <dbReference type="SAM" id="MobiDB-lite"/>
    </source>
</evidence>
<proteinExistence type="predicted"/>
<protein>
    <submittedName>
        <fullName evidence="2">Uncharacterized protein</fullName>
    </submittedName>
</protein>
<gene>
    <name evidence="2" type="ORF">G7043_27980</name>
</gene>
<keyword evidence="3" id="KW-1185">Reference proteome</keyword>
<dbReference type="AlphaFoldDB" id="A0A7C9RVE2"/>
<dbReference type="EMBL" id="JAAMPJ010000008">
    <property type="protein sequence ID" value="NGY62763.1"/>
    <property type="molecule type" value="Genomic_DNA"/>
</dbReference>
<reference evidence="2 3" key="1">
    <citation type="submission" date="2020-03" db="EMBL/GenBank/DDBJ databases">
        <title>Isolation and identification of active actinomycetes.</title>
        <authorList>
            <person name="Sun X."/>
        </authorList>
    </citation>
    <scope>NUCLEOTIDE SEQUENCE [LARGE SCALE GENOMIC DNA]</scope>
    <source>
        <strain evidence="2 3">NEAU-D13</strain>
    </source>
</reference>
<feature type="region of interest" description="Disordered" evidence="1">
    <location>
        <begin position="47"/>
        <end position="77"/>
    </location>
</feature>
<dbReference type="RefSeq" id="WP_166050530.1">
    <property type="nucleotide sequence ID" value="NZ_JAAMPJ010000008.1"/>
</dbReference>
<evidence type="ECO:0000313" key="2">
    <source>
        <dbReference type="EMBL" id="NGY62763.1"/>
    </source>
</evidence>